<keyword evidence="1" id="KW-0472">Membrane</keyword>
<gene>
    <name evidence="2" type="ORF">ODALV1_LOCUS17924</name>
</gene>
<organism evidence="2 3">
    <name type="scientific">Orchesella dallaii</name>
    <dbReference type="NCBI Taxonomy" id="48710"/>
    <lineage>
        <taxon>Eukaryota</taxon>
        <taxon>Metazoa</taxon>
        <taxon>Ecdysozoa</taxon>
        <taxon>Arthropoda</taxon>
        <taxon>Hexapoda</taxon>
        <taxon>Collembola</taxon>
        <taxon>Entomobryomorpha</taxon>
        <taxon>Entomobryoidea</taxon>
        <taxon>Orchesellidae</taxon>
        <taxon>Orchesellinae</taxon>
        <taxon>Orchesella</taxon>
    </lineage>
</organism>
<feature type="transmembrane region" description="Helical" evidence="1">
    <location>
        <begin position="149"/>
        <end position="166"/>
    </location>
</feature>
<feature type="transmembrane region" description="Helical" evidence="1">
    <location>
        <begin position="457"/>
        <end position="475"/>
    </location>
</feature>
<keyword evidence="3" id="KW-1185">Reference proteome</keyword>
<evidence type="ECO:0000313" key="2">
    <source>
        <dbReference type="EMBL" id="CAL8117972.1"/>
    </source>
</evidence>
<evidence type="ECO:0000256" key="1">
    <source>
        <dbReference type="SAM" id="Phobius"/>
    </source>
</evidence>
<feature type="transmembrane region" description="Helical" evidence="1">
    <location>
        <begin position="198"/>
        <end position="228"/>
    </location>
</feature>
<feature type="transmembrane region" description="Helical" evidence="1">
    <location>
        <begin position="515"/>
        <end position="540"/>
    </location>
</feature>
<proteinExistence type="predicted"/>
<dbReference type="EMBL" id="CAXLJM020000057">
    <property type="protein sequence ID" value="CAL8117972.1"/>
    <property type="molecule type" value="Genomic_DNA"/>
</dbReference>
<evidence type="ECO:0000313" key="3">
    <source>
        <dbReference type="Proteomes" id="UP001642540"/>
    </source>
</evidence>
<keyword evidence="1" id="KW-0812">Transmembrane</keyword>
<sequence>MSHQFLYDFRVIFTYYILGTASPINYSHLSTTIYSPVNSNNYASSRIKKWLFYLIQLLLLINFIQVIRLLILTLWELHVNGSVEMFGLFGLMMWLGAFIPVFCYNFILLKPNCLKALFRSMDTCDKVMNNAKEHFGMDTISKILSQKSFLVWFLVIHSALLDYFAITNCMWSTYQNIEEDPTLLYSAIPWKDPWVDMIYWFIPQIIMGSIVMLWSVLLTLPGVVTYYFECVIKTLAKSVEIGPTTKYPLEAILRDYQLIEIAVRDLHQNGFSKMLLIFFGTFGIQQTIESFCVFQMIKQGASWDEYQFYFWDLMFSTGRVFHVMDALSRAYRASQIFLNSVRIEVGRQSKIQRGNRRCLRSRREPLLKKIRTAKPILMRIGHLHCTVSPINYSHFSATIYSPVNSNKYVPSRTKQWLFYFIRFLLLINFIQVARLLILDLWELHVNGSVDMFGLFGLMMWGGAFMPVFCYDFILLKPNCLKALFRSMDTCDKVMDKAKEHLGKETISKILSKKSFLVWLLTIHSVAFDYFSITICMWTTYQNIEEDPTLLYSAIPWKAPWVNVIYWFIPQIIMGSFVMIWSVMFTLPGVVAYHYECVIRALAKSVEIGPTTKYSLEAILRDYQLIEFTVRDLHQNGFSKMLLLFFAAFGVQQTIESFCVFQMIKQGASWDEYQFFFADLMFATVRVFHGIDALSRAYRASQVFLNSVRIEVGRLSKIQRGNRRCLRSRREPLLKKIRTAKPIFMRIGHLPCKQNLILTGGSVHMDNIVSSALWP</sequence>
<protein>
    <submittedName>
        <fullName evidence="2">Uncharacterized protein</fullName>
    </submittedName>
</protein>
<dbReference type="Proteomes" id="UP001642540">
    <property type="component" value="Unassembled WGS sequence"/>
</dbReference>
<keyword evidence="1" id="KW-1133">Transmembrane helix</keyword>
<feature type="transmembrane region" description="Helical" evidence="1">
    <location>
        <begin position="50"/>
        <end position="75"/>
    </location>
</feature>
<name>A0ABP1R2T7_9HEXA</name>
<feature type="transmembrane region" description="Helical" evidence="1">
    <location>
        <begin position="416"/>
        <end position="437"/>
    </location>
</feature>
<reference evidence="2 3" key="1">
    <citation type="submission" date="2024-08" db="EMBL/GenBank/DDBJ databases">
        <authorList>
            <person name="Cucini C."/>
            <person name="Frati F."/>
        </authorList>
    </citation>
    <scope>NUCLEOTIDE SEQUENCE [LARGE SCALE GENOMIC DNA]</scope>
</reference>
<feature type="transmembrane region" description="Helical" evidence="1">
    <location>
        <begin position="560"/>
        <end position="584"/>
    </location>
</feature>
<accession>A0ABP1R2T7</accession>
<comment type="caution">
    <text evidence="2">The sequence shown here is derived from an EMBL/GenBank/DDBJ whole genome shotgun (WGS) entry which is preliminary data.</text>
</comment>
<feature type="transmembrane region" description="Helical" evidence="1">
    <location>
        <begin position="87"/>
        <end position="109"/>
    </location>
</feature>